<sequence length="271" mass="29854">YTLEQAPASGSHIVTFTKEGYQSVSITITEARFTDGVAANLNAEMEYANATIRGTVTDGRNAGAPLAGVTVTLSNQQSATTGDDGAFLFENLALSDYTVTFAKQGYPTETVQITTSDFVDEVATINIEIGGEALIGDLTAYDLRSADKWYYNEYRGGRNAEMYPHWDWACDYMCTLDFRGQWEEQNEGTTLQIHNSTDDQSNPADLENFDSWVFGSKLITEDNCTMTLQIRTHGATAEKPVYYGVQVVDLSAAQPVRETVDDVRTVNSEAY</sequence>
<dbReference type="AlphaFoldDB" id="K1TPK2"/>
<protein>
    <submittedName>
        <fullName evidence="1">Protein containing Collagen-binding surface protein Cna-like, B region domain protein</fullName>
    </submittedName>
</protein>
<proteinExistence type="predicted"/>
<dbReference type="Pfam" id="PF13620">
    <property type="entry name" value="CarboxypepD_reg"/>
    <property type="match status" value="1"/>
</dbReference>
<organism evidence="1">
    <name type="scientific">human gut metagenome</name>
    <dbReference type="NCBI Taxonomy" id="408170"/>
    <lineage>
        <taxon>unclassified sequences</taxon>
        <taxon>metagenomes</taxon>
        <taxon>organismal metagenomes</taxon>
    </lineage>
</organism>
<feature type="non-terminal residue" evidence="1">
    <location>
        <position position="271"/>
    </location>
</feature>
<feature type="non-terminal residue" evidence="1">
    <location>
        <position position="1"/>
    </location>
</feature>
<evidence type="ECO:0000313" key="1">
    <source>
        <dbReference type="EMBL" id="EKC68225.1"/>
    </source>
</evidence>
<reference evidence="1" key="1">
    <citation type="journal article" date="2013" name="Environ. Microbiol.">
        <title>Microbiota from the distal guts of lean and obese adolescents exhibit partial functional redundancy besides clear differences in community structure.</title>
        <authorList>
            <person name="Ferrer M."/>
            <person name="Ruiz A."/>
            <person name="Lanza F."/>
            <person name="Haange S.B."/>
            <person name="Oberbach A."/>
            <person name="Till H."/>
            <person name="Bargiela R."/>
            <person name="Campoy C."/>
            <person name="Segura M.T."/>
            <person name="Richter M."/>
            <person name="von Bergen M."/>
            <person name="Seifert J."/>
            <person name="Suarez A."/>
        </authorList>
    </citation>
    <scope>NUCLEOTIDE SEQUENCE</scope>
</reference>
<dbReference type="GO" id="GO:0030246">
    <property type="term" value="F:carbohydrate binding"/>
    <property type="evidence" value="ECO:0007669"/>
    <property type="project" value="InterPro"/>
</dbReference>
<name>K1TPK2_9ZZZZ</name>
<dbReference type="EMBL" id="AJWY01005950">
    <property type="protein sequence ID" value="EKC68225.1"/>
    <property type="molecule type" value="Genomic_DNA"/>
</dbReference>
<comment type="caution">
    <text evidence="1">The sequence shown here is derived from an EMBL/GenBank/DDBJ whole genome shotgun (WGS) entry which is preliminary data.</text>
</comment>
<dbReference type="GO" id="GO:0005581">
    <property type="term" value="C:collagen trimer"/>
    <property type="evidence" value="ECO:0007669"/>
    <property type="project" value="UniProtKB-KW"/>
</dbReference>
<dbReference type="SUPFAM" id="SSF49452">
    <property type="entry name" value="Starch-binding domain-like"/>
    <property type="match status" value="1"/>
</dbReference>
<gene>
    <name evidence="1" type="ORF">LEA_08900</name>
</gene>
<keyword evidence="1" id="KW-0176">Collagen</keyword>
<accession>K1TPK2</accession>
<dbReference type="InterPro" id="IPR013784">
    <property type="entry name" value="Carb-bd-like_fold"/>
</dbReference>
<dbReference type="Gene3D" id="2.60.40.1120">
    <property type="entry name" value="Carboxypeptidase-like, regulatory domain"/>
    <property type="match status" value="1"/>
</dbReference>